<evidence type="ECO:0000313" key="1">
    <source>
        <dbReference type="EMBL" id="KAK4292962.1"/>
    </source>
</evidence>
<accession>A0AAE1NPK5</accession>
<organism evidence="1 2">
    <name type="scientific">Petrolisthes manimaculis</name>
    <dbReference type="NCBI Taxonomy" id="1843537"/>
    <lineage>
        <taxon>Eukaryota</taxon>
        <taxon>Metazoa</taxon>
        <taxon>Ecdysozoa</taxon>
        <taxon>Arthropoda</taxon>
        <taxon>Crustacea</taxon>
        <taxon>Multicrustacea</taxon>
        <taxon>Malacostraca</taxon>
        <taxon>Eumalacostraca</taxon>
        <taxon>Eucarida</taxon>
        <taxon>Decapoda</taxon>
        <taxon>Pleocyemata</taxon>
        <taxon>Anomura</taxon>
        <taxon>Galatheoidea</taxon>
        <taxon>Porcellanidae</taxon>
        <taxon>Petrolisthes</taxon>
    </lineage>
</organism>
<evidence type="ECO:0000313" key="2">
    <source>
        <dbReference type="Proteomes" id="UP001292094"/>
    </source>
</evidence>
<dbReference type="AlphaFoldDB" id="A0AAE1NPK5"/>
<protein>
    <submittedName>
        <fullName evidence="1">Uncharacterized protein</fullName>
    </submittedName>
</protein>
<sequence>MNQEPNTCWTKTSPPLLFLCGRPMCLQKWILASWPTLTLTVMDGRRKQDLIHGFQKAKGCGRIPGQSTGTGF</sequence>
<proteinExistence type="predicted"/>
<gene>
    <name evidence="1" type="ORF">Pmani_034304</name>
</gene>
<keyword evidence="2" id="KW-1185">Reference proteome</keyword>
<dbReference type="Proteomes" id="UP001292094">
    <property type="component" value="Unassembled WGS sequence"/>
</dbReference>
<reference evidence="1" key="1">
    <citation type="submission" date="2023-11" db="EMBL/GenBank/DDBJ databases">
        <title>Genome assemblies of two species of porcelain crab, Petrolisthes cinctipes and Petrolisthes manimaculis (Anomura: Porcellanidae).</title>
        <authorList>
            <person name="Angst P."/>
        </authorList>
    </citation>
    <scope>NUCLEOTIDE SEQUENCE</scope>
    <source>
        <strain evidence="1">PB745_02</strain>
        <tissue evidence="1">Gill</tissue>
    </source>
</reference>
<comment type="caution">
    <text evidence="1">The sequence shown here is derived from an EMBL/GenBank/DDBJ whole genome shotgun (WGS) entry which is preliminary data.</text>
</comment>
<name>A0AAE1NPK5_9EUCA</name>
<dbReference type="EMBL" id="JAWZYT010004672">
    <property type="protein sequence ID" value="KAK4292962.1"/>
    <property type="molecule type" value="Genomic_DNA"/>
</dbReference>